<evidence type="ECO:0000313" key="2">
    <source>
        <dbReference type="Proteomes" id="UP000594034"/>
    </source>
</evidence>
<name>A0A5J6X2U2_9GAMM</name>
<dbReference type="RefSeq" id="WP_193002436.1">
    <property type="nucleotide sequence ID" value="NZ_CP040449.1"/>
</dbReference>
<accession>A0A5J6X2U2</accession>
<reference evidence="1 2" key="1">
    <citation type="submission" date="2019-05" db="EMBL/GenBank/DDBJ databases">
        <title>OXA-830, a novel chromosomally encoded expanded-spectrum class D beta-lactamase in Aeromonas simiae.</title>
        <authorList>
            <person name="Zhou W."/>
            <person name="Chen Q."/>
        </authorList>
    </citation>
    <scope>NUCLEOTIDE SEQUENCE [LARGE SCALE GENOMIC DNA]</scope>
    <source>
        <strain evidence="1 2">A6</strain>
    </source>
</reference>
<gene>
    <name evidence="1" type="ORF">FE240_16355</name>
</gene>
<dbReference type="Proteomes" id="UP000594034">
    <property type="component" value="Chromosome"/>
</dbReference>
<evidence type="ECO:0000313" key="1">
    <source>
        <dbReference type="EMBL" id="QFI56105.1"/>
    </source>
</evidence>
<dbReference type="EMBL" id="CP040449">
    <property type="protein sequence ID" value="QFI56105.1"/>
    <property type="molecule type" value="Genomic_DNA"/>
</dbReference>
<keyword evidence="2" id="KW-1185">Reference proteome</keyword>
<dbReference type="AlphaFoldDB" id="A0A5J6X2U2"/>
<proteinExistence type="predicted"/>
<dbReference type="KEGG" id="asim:FE240_16355"/>
<organism evidence="1 2">
    <name type="scientific">Aeromonas simiae</name>
    <dbReference type="NCBI Taxonomy" id="218936"/>
    <lineage>
        <taxon>Bacteria</taxon>
        <taxon>Pseudomonadati</taxon>
        <taxon>Pseudomonadota</taxon>
        <taxon>Gammaproteobacteria</taxon>
        <taxon>Aeromonadales</taxon>
        <taxon>Aeromonadaceae</taxon>
        <taxon>Aeromonas</taxon>
    </lineage>
</organism>
<protein>
    <submittedName>
        <fullName evidence="1">Uncharacterized protein</fullName>
    </submittedName>
</protein>
<sequence>MKYNGVTHDYQVAESSSGVFNLKIYELDENKKYSVVNERTFKVDLPLASPLKSGNFSSYDEQKVVLKVPLTLK</sequence>